<sequence length="188" mass="20821">MTGDGLPTVLTVDDEPSLTALYEAWLRDEYSVHTASCGDDALQVVEAHDVDVVMLDREMPGRSGEAVLDELRARGYGCPVVMVTGVEPDVDIVEMPFDDYLVKPVGREGLTSTVRDLLTRQSYDEHVREFFALARKKAVLEAACDGSSLSMSDEFAELKAEYRAARRRADAARDDLLTEQLGEVVLRH</sequence>
<evidence type="ECO:0000256" key="1">
    <source>
        <dbReference type="ARBA" id="ARBA00022553"/>
    </source>
</evidence>
<organism evidence="4 5">
    <name type="scientific">Haloferax larsenii</name>
    <dbReference type="NCBI Taxonomy" id="302484"/>
    <lineage>
        <taxon>Archaea</taxon>
        <taxon>Methanobacteriati</taxon>
        <taxon>Methanobacteriota</taxon>
        <taxon>Stenosarchaea group</taxon>
        <taxon>Halobacteria</taxon>
        <taxon>Halobacteriales</taxon>
        <taxon>Haloferacaceae</taxon>
        <taxon>Haloferax</taxon>
    </lineage>
</organism>
<name>A0A1H7RHF2_HALLR</name>
<reference evidence="4 5" key="1">
    <citation type="submission" date="2016-10" db="EMBL/GenBank/DDBJ databases">
        <authorList>
            <person name="de Groot N.N."/>
        </authorList>
    </citation>
    <scope>NUCLEOTIDE SEQUENCE [LARGE SCALE GENOMIC DNA]</scope>
    <source>
        <strain evidence="4 5">CDM_5</strain>
    </source>
</reference>
<keyword evidence="1 2" id="KW-0597">Phosphoprotein</keyword>
<dbReference type="PROSITE" id="PS50110">
    <property type="entry name" value="RESPONSE_REGULATORY"/>
    <property type="match status" value="1"/>
</dbReference>
<dbReference type="InterPro" id="IPR011006">
    <property type="entry name" value="CheY-like_superfamily"/>
</dbReference>
<dbReference type="EMBL" id="FOAD01000006">
    <property type="protein sequence ID" value="SEL58757.1"/>
    <property type="molecule type" value="Genomic_DNA"/>
</dbReference>
<dbReference type="InterPro" id="IPR001789">
    <property type="entry name" value="Sig_transdc_resp-reg_receiver"/>
</dbReference>
<dbReference type="Proteomes" id="UP000183894">
    <property type="component" value="Unassembled WGS sequence"/>
</dbReference>
<dbReference type="Pfam" id="PF00072">
    <property type="entry name" value="Response_reg"/>
    <property type="match status" value="1"/>
</dbReference>
<evidence type="ECO:0000256" key="2">
    <source>
        <dbReference type="PROSITE-ProRule" id="PRU00169"/>
    </source>
</evidence>
<dbReference type="CDD" id="cd00156">
    <property type="entry name" value="REC"/>
    <property type="match status" value="1"/>
</dbReference>
<dbReference type="GO" id="GO:0000160">
    <property type="term" value="P:phosphorelay signal transduction system"/>
    <property type="evidence" value="ECO:0007669"/>
    <property type="project" value="InterPro"/>
</dbReference>
<accession>A0A1H7RHF2</accession>
<dbReference type="AlphaFoldDB" id="A0A1H7RHF2"/>
<dbReference type="OrthoDB" id="86314at2157"/>
<dbReference type="RefSeq" id="WP_074794729.1">
    <property type="nucleotide sequence ID" value="NZ_FOAD01000006.1"/>
</dbReference>
<dbReference type="InterPro" id="IPR013971">
    <property type="entry name" value="HalX_domain"/>
</dbReference>
<evidence type="ECO:0000259" key="3">
    <source>
        <dbReference type="PROSITE" id="PS50110"/>
    </source>
</evidence>
<proteinExistence type="predicted"/>
<dbReference type="PANTHER" id="PTHR44591">
    <property type="entry name" value="STRESS RESPONSE REGULATOR PROTEIN 1"/>
    <property type="match status" value="1"/>
</dbReference>
<feature type="modified residue" description="4-aspartylphosphate" evidence="2">
    <location>
        <position position="56"/>
    </location>
</feature>
<feature type="domain" description="Response regulatory" evidence="3">
    <location>
        <begin position="8"/>
        <end position="118"/>
    </location>
</feature>
<dbReference type="Gene3D" id="3.40.50.2300">
    <property type="match status" value="1"/>
</dbReference>
<evidence type="ECO:0000313" key="4">
    <source>
        <dbReference type="EMBL" id="SEL58757.1"/>
    </source>
</evidence>
<dbReference type="InterPro" id="IPR050595">
    <property type="entry name" value="Bact_response_regulator"/>
</dbReference>
<dbReference type="PANTHER" id="PTHR44591:SF3">
    <property type="entry name" value="RESPONSE REGULATORY DOMAIN-CONTAINING PROTEIN"/>
    <property type="match status" value="1"/>
</dbReference>
<dbReference type="SMART" id="SM00448">
    <property type="entry name" value="REC"/>
    <property type="match status" value="1"/>
</dbReference>
<dbReference type="Pfam" id="PF08663">
    <property type="entry name" value="HalX"/>
    <property type="match status" value="1"/>
</dbReference>
<gene>
    <name evidence="4" type="ORF">SAMN04488691_1066</name>
</gene>
<protein>
    <submittedName>
        <fullName evidence="4">HalX domain-containing protein</fullName>
    </submittedName>
</protein>
<dbReference type="SUPFAM" id="SSF52172">
    <property type="entry name" value="CheY-like"/>
    <property type="match status" value="1"/>
</dbReference>
<evidence type="ECO:0000313" key="5">
    <source>
        <dbReference type="Proteomes" id="UP000183894"/>
    </source>
</evidence>